<dbReference type="InterPro" id="IPR000073">
    <property type="entry name" value="AB_hydrolase_1"/>
</dbReference>
<dbReference type="InterPro" id="IPR029058">
    <property type="entry name" value="AB_hydrolase_fold"/>
</dbReference>
<dbReference type="PANTHER" id="PTHR43798:SF33">
    <property type="entry name" value="HYDROLASE, PUTATIVE (AFU_ORTHOLOGUE AFUA_2G14860)-RELATED"/>
    <property type="match status" value="1"/>
</dbReference>
<name>A0A6A5ZBP6_9PLEO</name>
<evidence type="ECO:0000313" key="3">
    <source>
        <dbReference type="Proteomes" id="UP000799770"/>
    </source>
</evidence>
<reference evidence="2" key="1">
    <citation type="journal article" date="2020" name="Stud. Mycol.">
        <title>101 Dothideomycetes genomes: a test case for predicting lifestyles and emergence of pathogens.</title>
        <authorList>
            <person name="Haridas S."/>
            <person name="Albert R."/>
            <person name="Binder M."/>
            <person name="Bloem J."/>
            <person name="Labutti K."/>
            <person name="Salamov A."/>
            <person name="Andreopoulos B."/>
            <person name="Baker S."/>
            <person name="Barry K."/>
            <person name="Bills G."/>
            <person name="Bluhm B."/>
            <person name="Cannon C."/>
            <person name="Castanera R."/>
            <person name="Culley D."/>
            <person name="Daum C."/>
            <person name="Ezra D."/>
            <person name="Gonzalez J."/>
            <person name="Henrissat B."/>
            <person name="Kuo A."/>
            <person name="Liang C."/>
            <person name="Lipzen A."/>
            <person name="Lutzoni F."/>
            <person name="Magnuson J."/>
            <person name="Mondo S."/>
            <person name="Nolan M."/>
            <person name="Ohm R."/>
            <person name="Pangilinan J."/>
            <person name="Park H.-J."/>
            <person name="Ramirez L."/>
            <person name="Alfaro M."/>
            <person name="Sun H."/>
            <person name="Tritt A."/>
            <person name="Yoshinaga Y."/>
            <person name="Zwiers L.-H."/>
            <person name="Turgeon B."/>
            <person name="Goodwin S."/>
            <person name="Spatafora J."/>
            <person name="Crous P."/>
            <person name="Grigoriev I."/>
        </authorList>
    </citation>
    <scope>NUCLEOTIDE SEQUENCE</scope>
    <source>
        <strain evidence="2">CBS 627.86</strain>
    </source>
</reference>
<dbReference type="GO" id="GO:0016020">
    <property type="term" value="C:membrane"/>
    <property type="evidence" value="ECO:0007669"/>
    <property type="project" value="TreeGrafter"/>
</dbReference>
<dbReference type="InterPro" id="IPR050266">
    <property type="entry name" value="AB_hydrolase_sf"/>
</dbReference>
<dbReference type="OrthoDB" id="408373at2759"/>
<evidence type="ECO:0000259" key="1">
    <source>
        <dbReference type="Pfam" id="PF00561"/>
    </source>
</evidence>
<dbReference type="Proteomes" id="UP000799770">
    <property type="component" value="Unassembled WGS sequence"/>
</dbReference>
<accession>A0A6A5ZBP6</accession>
<gene>
    <name evidence="2" type="ORF">BDV96DRAFT_598531</name>
</gene>
<dbReference type="PRINTS" id="PR00111">
    <property type="entry name" value="ABHYDROLASE"/>
</dbReference>
<dbReference type="AlphaFoldDB" id="A0A6A5ZBP6"/>
<protein>
    <submittedName>
        <fullName evidence="2">Alpha/Beta hydrolase protein</fullName>
    </submittedName>
</protein>
<keyword evidence="3" id="KW-1185">Reference proteome</keyword>
<dbReference type="PANTHER" id="PTHR43798">
    <property type="entry name" value="MONOACYLGLYCEROL LIPASE"/>
    <property type="match status" value="1"/>
</dbReference>
<dbReference type="EMBL" id="ML977320">
    <property type="protein sequence ID" value="KAF2116655.1"/>
    <property type="molecule type" value="Genomic_DNA"/>
</dbReference>
<proteinExistence type="predicted"/>
<dbReference type="GO" id="GO:0016787">
    <property type="term" value="F:hydrolase activity"/>
    <property type="evidence" value="ECO:0007669"/>
    <property type="project" value="UniProtKB-KW"/>
</dbReference>
<evidence type="ECO:0000313" key="2">
    <source>
        <dbReference type="EMBL" id="KAF2116655.1"/>
    </source>
</evidence>
<keyword evidence="2" id="KW-0378">Hydrolase</keyword>
<dbReference type="SUPFAM" id="SSF53474">
    <property type="entry name" value="alpha/beta-Hydrolases"/>
    <property type="match status" value="1"/>
</dbReference>
<feature type="domain" description="AB hydrolase-1" evidence="1">
    <location>
        <begin position="23"/>
        <end position="134"/>
    </location>
</feature>
<dbReference type="Gene3D" id="3.40.50.1820">
    <property type="entry name" value="alpha/beta hydrolase"/>
    <property type="match status" value="1"/>
</dbReference>
<organism evidence="2 3">
    <name type="scientific">Lophiotrema nucula</name>
    <dbReference type="NCBI Taxonomy" id="690887"/>
    <lineage>
        <taxon>Eukaryota</taxon>
        <taxon>Fungi</taxon>
        <taxon>Dikarya</taxon>
        <taxon>Ascomycota</taxon>
        <taxon>Pezizomycotina</taxon>
        <taxon>Dothideomycetes</taxon>
        <taxon>Pleosporomycetidae</taxon>
        <taxon>Pleosporales</taxon>
        <taxon>Lophiotremataceae</taxon>
        <taxon>Lophiotrema</taxon>
    </lineage>
</organism>
<dbReference type="Pfam" id="PF00561">
    <property type="entry name" value="Abhydrolase_1"/>
    <property type="match status" value="1"/>
</dbReference>
<sequence>MPHFQISNSLSLFYTLSGDASYPPILLLHGWCADSHDWSWQIPFLESNHHVITMDLRGHGRSSAPEDIKYRPQAFAEDAVALLKHLNIPTPLIIMGHSMGGVTASVFAAMYPELVKAIALVDPPYWNPSAVCDYMVPSRQNFPDTHSWALNTYMTLAPDNVPAWMRTWYHRRVEGTPAHVVFACIDGMYGEGAIGRAELHTELVKEKRRCPRFVTYVSEERVEKERQFGMGEFDIVVPIKGVGHWFHQVKSEEFNALLGEWLNKLEKA</sequence>